<reference evidence="1 2" key="1">
    <citation type="submission" date="2016-01" db="EMBL/GenBank/DDBJ databases">
        <title>Complete genome and mega plasmid sequence of Sphingomonas panacis DCY99 elicits systemic resistance in rice to Xanthomonas oryzae.</title>
        <authorList>
            <person name="Kim Y.J."/>
            <person name="Yang D.C."/>
            <person name="Sing P."/>
        </authorList>
    </citation>
    <scope>NUCLEOTIDE SEQUENCE [LARGE SCALE GENOMIC DNA]</scope>
    <source>
        <strain evidence="1 2">DCY99</strain>
    </source>
</reference>
<dbReference type="InterPro" id="IPR042233">
    <property type="entry name" value="Cell_div_ZapA_N"/>
</dbReference>
<dbReference type="SUPFAM" id="SSF102829">
    <property type="entry name" value="Cell division protein ZapA-like"/>
    <property type="match status" value="1"/>
</dbReference>
<dbReference type="KEGG" id="span:AWL63_21800"/>
<keyword evidence="2" id="KW-1185">Reference proteome</keyword>
<dbReference type="Proteomes" id="UP000094256">
    <property type="component" value="Chromosome"/>
</dbReference>
<dbReference type="OrthoDB" id="9797575at2"/>
<dbReference type="InterPro" id="IPR036192">
    <property type="entry name" value="Cell_div_ZapA-like_sf"/>
</dbReference>
<dbReference type="RefSeq" id="WP_069206714.1">
    <property type="nucleotide sequence ID" value="NZ_CP014168.1"/>
</dbReference>
<dbReference type="Gene3D" id="3.30.160.880">
    <property type="entry name" value="Cell division protein ZapA protomer, N-terminal domain"/>
    <property type="match status" value="1"/>
</dbReference>
<name>A0A1B3ZFJ5_9SPHN</name>
<proteinExistence type="predicted"/>
<sequence>MADVTITIGDRRHVVACRAGEEDRLIKLGALLDARWSDATRASGGLSGERTMLFIALLLADSLEEAERRPAEQVESHVLGRVAELLEELADALENRSANA</sequence>
<dbReference type="Pfam" id="PF05164">
    <property type="entry name" value="ZapA"/>
    <property type="match status" value="1"/>
</dbReference>
<evidence type="ECO:0000313" key="2">
    <source>
        <dbReference type="Proteomes" id="UP000094256"/>
    </source>
</evidence>
<evidence type="ECO:0008006" key="3">
    <source>
        <dbReference type="Google" id="ProtNLM"/>
    </source>
</evidence>
<protein>
    <recommendedName>
        <fullName evidence="3">Cell division protein ZapA</fullName>
    </recommendedName>
</protein>
<dbReference type="EMBL" id="CP014168">
    <property type="protein sequence ID" value="AOH86201.1"/>
    <property type="molecule type" value="Genomic_DNA"/>
</dbReference>
<dbReference type="STRING" id="1560345.AWL63_21800"/>
<evidence type="ECO:0000313" key="1">
    <source>
        <dbReference type="EMBL" id="AOH86201.1"/>
    </source>
</evidence>
<accession>A0A1B3ZFJ5</accession>
<gene>
    <name evidence="1" type="ORF">AWL63_21800</name>
</gene>
<organism evidence="1 2">
    <name type="scientific">Sphingomonas panacis</name>
    <dbReference type="NCBI Taxonomy" id="1560345"/>
    <lineage>
        <taxon>Bacteria</taxon>
        <taxon>Pseudomonadati</taxon>
        <taxon>Pseudomonadota</taxon>
        <taxon>Alphaproteobacteria</taxon>
        <taxon>Sphingomonadales</taxon>
        <taxon>Sphingomonadaceae</taxon>
        <taxon>Sphingomonas</taxon>
    </lineage>
</organism>
<dbReference type="AlphaFoldDB" id="A0A1B3ZFJ5"/>
<dbReference type="InterPro" id="IPR007838">
    <property type="entry name" value="Cell_div_ZapA-like"/>
</dbReference>